<accession>A0AA88I763</accession>
<dbReference type="EMBL" id="JAVRJZ010000005">
    <property type="protein sequence ID" value="KAK2722553.1"/>
    <property type="molecule type" value="Genomic_DNA"/>
</dbReference>
<feature type="compositionally biased region" description="Basic residues" evidence="2">
    <location>
        <begin position="109"/>
        <end position="118"/>
    </location>
</feature>
<evidence type="ECO:0000256" key="2">
    <source>
        <dbReference type="SAM" id="MobiDB-lite"/>
    </source>
</evidence>
<proteinExistence type="predicted"/>
<name>A0AA88I763_ARTSF</name>
<dbReference type="AlphaFoldDB" id="A0AA88I763"/>
<sequence>MREDHQRFDKFDDRIQDSFMNNCVYNDVNSTSAEISELNSSFRRVEGTTKLNPKIDINMKRIKTSNRSFVDSTSASVPVEAESVSTRLKPREDYLEKRSSQRPREAVNLRKKKGRGKRKERIFNLRPNKAEGFFVQLVDEPGANNSNYEPLRKRLLEEMSDQGSEAMILKKNRKTCDLSLESLNASGQTFLHHAARSVLIEALSRSQKEVLIKVLTEALLRRQEEDDNSTSVEISELKSSFRPVEGTKKLNPKIDINMKRIKTSSRSFVDSTGASFPVEEESVSSRLKPREDHLEKRSSQRPREAVNLRKKKGRGKRKERSFNLRPNKAEGFFVQLLDDPVGNNSIYEPSRKRPLEEMVDPGQTFSHDAARSVLTEALSRSQKEVKKLEDANMRLQRDSKGTIDSIDILLTTD</sequence>
<dbReference type="Proteomes" id="UP001187531">
    <property type="component" value="Unassembled WGS sequence"/>
</dbReference>
<evidence type="ECO:0000313" key="4">
    <source>
        <dbReference type="Proteomes" id="UP001187531"/>
    </source>
</evidence>
<keyword evidence="4" id="KW-1185">Reference proteome</keyword>
<gene>
    <name evidence="3" type="ORF">QYM36_002927</name>
</gene>
<keyword evidence="1" id="KW-0175">Coiled coil</keyword>
<feature type="region of interest" description="Disordered" evidence="2">
    <location>
        <begin position="91"/>
        <end position="118"/>
    </location>
</feature>
<reference evidence="3" key="1">
    <citation type="submission" date="2023-07" db="EMBL/GenBank/DDBJ databases">
        <title>Chromosome-level genome assembly of Artemia franciscana.</title>
        <authorList>
            <person name="Jo E."/>
        </authorList>
    </citation>
    <scope>NUCLEOTIDE SEQUENCE</scope>
    <source>
        <tissue evidence="3">Whole body</tissue>
    </source>
</reference>
<feature type="compositionally biased region" description="Basic and acidic residues" evidence="2">
    <location>
        <begin position="288"/>
        <end position="307"/>
    </location>
</feature>
<evidence type="ECO:0000313" key="3">
    <source>
        <dbReference type="EMBL" id="KAK2722553.1"/>
    </source>
</evidence>
<protein>
    <submittedName>
        <fullName evidence="3">Uncharacterized protein</fullName>
    </submittedName>
</protein>
<feature type="compositionally biased region" description="Basic and acidic residues" evidence="2">
    <location>
        <begin position="91"/>
        <end position="108"/>
    </location>
</feature>
<feature type="compositionally biased region" description="Basic residues" evidence="2">
    <location>
        <begin position="308"/>
        <end position="319"/>
    </location>
</feature>
<organism evidence="3 4">
    <name type="scientific">Artemia franciscana</name>
    <name type="common">Brine shrimp</name>
    <name type="synonym">Artemia sanfranciscana</name>
    <dbReference type="NCBI Taxonomy" id="6661"/>
    <lineage>
        <taxon>Eukaryota</taxon>
        <taxon>Metazoa</taxon>
        <taxon>Ecdysozoa</taxon>
        <taxon>Arthropoda</taxon>
        <taxon>Crustacea</taxon>
        <taxon>Branchiopoda</taxon>
        <taxon>Anostraca</taxon>
        <taxon>Artemiidae</taxon>
        <taxon>Artemia</taxon>
    </lineage>
</organism>
<comment type="caution">
    <text evidence="3">The sequence shown here is derived from an EMBL/GenBank/DDBJ whole genome shotgun (WGS) entry which is preliminary data.</text>
</comment>
<feature type="region of interest" description="Disordered" evidence="2">
    <location>
        <begin position="270"/>
        <end position="320"/>
    </location>
</feature>
<evidence type="ECO:0000256" key="1">
    <source>
        <dbReference type="SAM" id="Coils"/>
    </source>
</evidence>
<feature type="coiled-coil region" evidence="1">
    <location>
        <begin position="371"/>
        <end position="398"/>
    </location>
</feature>